<dbReference type="RefSeq" id="WP_146097147.1">
    <property type="nucleotide sequence ID" value="NZ_WBVX01000057.1"/>
</dbReference>
<proteinExistence type="predicted"/>
<organism evidence="1 2">
    <name type="scientific">Brucella tritici</name>
    <dbReference type="NCBI Taxonomy" id="94626"/>
    <lineage>
        <taxon>Bacteria</taxon>
        <taxon>Pseudomonadati</taxon>
        <taxon>Pseudomonadota</taxon>
        <taxon>Alphaproteobacteria</taxon>
        <taxon>Hyphomicrobiales</taxon>
        <taxon>Brucellaceae</taxon>
        <taxon>Brucella/Ochrobactrum group</taxon>
        <taxon>Brucella</taxon>
    </lineage>
</organism>
<accession>A0A6L3Y4V5</accession>
<reference evidence="1 2" key="1">
    <citation type="submission" date="2019-09" db="EMBL/GenBank/DDBJ databases">
        <title>Taxonomic organization of the family Brucellaceae based on a phylogenomic approach.</title>
        <authorList>
            <person name="Leclercq S."/>
            <person name="Cloeckaert A."/>
            <person name="Zygmunt M.S."/>
        </authorList>
    </citation>
    <scope>NUCLEOTIDE SEQUENCE [LARGE SCALE GENOMIC DNA]</scope>
    <source>
        <strain evidence="1 2">WS1830</strain>
    </source>
</reference>
<dbReference type="Proteomes" id="UP000481643">
    <property type="component" value="Unassembled WGS sequence"/>
</dbReference>
<evidence type="ECO:0000313" key="2">
    <source>
        <dbReference type="Proteomes" id="UP000481643"/>
    </source>
</evidence>
<dbReference type="EMBL" id="WBVX01000057">
    <property type="protein sequence ID" value="KAB2675397.1"/>
    <property type="molecule type" value="Genomic_DNA"/>
</dbReference>
<protein>
    <submittedName>
        <fullName evidence="1">Uncharacterized protein</fullName>
    </submittedName>
</protein>
<sequence length="299" mass="34454">MVDIEALMRALPVSSLEPYHVASIRGVGNPSKKSAWDIDIDFLEPPAGQRVPYIHALDALEKLLSGPEEPHDEWLEKARLFERELKREIPHNKWVRFYHHLEPDTQEAVPVPDFLAWLRKKSIISRRTTDLFEEANAAAIKTPIFIGPDNRNTPWSLETLPDLPPAKAMIEFVPGPSWDNEYDNTGKNIIYEPFLLWRTAIRPVAQELEQKLGEPVYRFANLELDYDDDDVHRFLVLHWCFTLRPEALFTQHIVRVTGARDVEELKAALIDPVSYKHPYEMNDSFTGLEARPLLFDVAG</sequence>
<gene>
    <name evidence="1" type="ORF">F9L08_27875</name>
</gene>
<evidence type="ECO:0000313" key="1">
    <source>
        <dbReference type="EMBL" id="KAB2675397.1"/>
    </source>
</evidence>
<name>A0A6L3Y4V5_9HYPH</name>
<comment type="caution">
    <text evidence="1">The sequence shown here is derived from an EMBL/GenBank/DDBJ whole genome shotgun (WGS) entry which is preliminary data.</text>
</comment>
<dbReference type="AlphaFoldDB" id="A0A6L3Y4V5"/>